<evidence type="ECO:0000259" key="6">
    <source>
        <dbReference type="Pfam" id="PF13193"/>
    </source>
</evidence>
<dbReference type="EMBL" id="DMUP01000014">
    <property type="protein sequence ID" value="HAR55273.1"/>
    <property type="molecule type" value="Genomic_DNA"/>
</dbReference>
<dbReference type="InterPro" id="IPR000873">
    <property type="entry name" value="AMP-dep_synth/lig_dom"/>
</dbReference>
<gene>
    <name evidence="7" type="ORF">DCR58_00665</name>
</gene>
<dbReference type="Gene3D" id="3.40.50.12780">
    <property type="entry name" value="N-terminal domain of ligase-like"/>
    <property type="match status" value="1"/>
</dbReference>
<feature type="domain" description="AMP-binding enzyme C-terminal" evidence="6">
    <location>
        <begin position="457"/>
        <end position="534"/>
    </location>
</feature>
<evidence type="ECO:0000256" key="2">
    <source>
        <dbReference type="ARBA" id="ARBA00022598"/>
    </source>
</evidence>
<dbReference type="InterPro" id="IPR045851">
    <property type="entry name" value="AMP-bd_C_sf"/>
</dbReference>
<name>A0A348WL61_9GAMM</name>
<keyword evidence="3" id="KW-0547">Nucleotide-binding</keyword>
<dbReference type="GO" id="GO:0004321">
    <property type="term" value="F:fatty-acyl-CoA synthase activity"/>
    <property type="evidence" value="ECO:0007669"/>
    <property type="project" value="TreeGrafter"/>
</dbReference>
<dbReference type="PANTHER" id="PTHR43605:SF10">
    <property type="entry name" value="ACYL-COA SYNTHETASE MEDIUM CHAIN FAMILY MEMBER 3"/>
    <property type="match status" value="1"/>
</dbReference>
<reference evidence="7 8" key="1">
    <citation type="journal article" date="2018" name="Nat. Biotechnol.">
        <title>A standardized bacterial taxonomy based on genome phylogeny substantially revises the tree of life.</title>
        <authorList>
            <person name="Parks D.H."/>
            <person name="Chuvochina M."/>
            <person name="Waite D.W."/>
            <person name="Rinke C."/>
            <person name="Skarshewski A."/>
            <person name="Chaumeil P.A."/>
            <person name="Hugenholtz P."/>
        </authorList>
    </citation>
    <scope>NUCLEOTIDE SEQUENCE [LARGE SCALE GENOMIC DNA]</scope>
    <source>
        <strain evidence="7">UBA9360</strain>
    </source>
</reference>
<dbReference type="InterPro" id="IPR051087">
    <property type="entry name" value="Mitochondrial_ACSM"/>
</dbReference>
<dbReference type="GO" id="GO:0015645">
    <property type="term" value="F:fatty acid ligase activity"/>
    <property type="evidence" value="ECO:0007669"/>
    <property type="project" value="TreeGrafter"/>
</dbReference>
<dbReference type="GO" id="GO:0016405">
    <property type="term" value="F:CoA-ligase activity"/>
    <property type="evidence" value="ECO:0007669"/>
    <property type="project" value="UniProtKB-ARBA"/>
</dbReference>
<evidence type="ECO:0000313" key="8">
    <source>
        <dbReference type="Proteomes" id="UP000262878"/>
    </source>
</evidence>
<keyword evidence="2" id="KW-0436">Ligase</keyword>
<dbReference type="InterPro" id="IPR042099">
    <property type="entry name" value="ANL_N_sf"/>
</dbReference>
<dbReference type="Gene3D" id="3.30.300.30">
    <property type="match status" value="1"/>
</dbReference>
<accession>A0A348WL61</accession>
<dbReference type="Pfam" id="PF00501">
    <property type="entry name" value="AMP-binding"/>
    <property type="match status" value="1"/>
</dbReference>
<dbReference type="FunFam" id="3.30.300.30:FF:000005">
    <property type="entry name" value="Acyl-coenzyme A synthetase ACSM5, mitochondrial"/>
    <property type="match status" value="1"/>
</dbReference>
<evidence type="ECO:0000256" key="1">
    <source>
        <dbReference type="ARBA" id="ARBA00006432"/>
    </source>
</evidence>
<dbReference type="Pfam" id="PF13193">
    <property type="entry name" value="AMP-binding_C"/>
    <property type="match status" value="1"/>
</dbReference>
<organism evidence="7 8">
    <name type="scientific">Idiomarina baltica</name>
    <dbReference type="NCBI Taxonomy" id="190892"/>
    <lineage>
        <taxon>Bacteria</taxon>
        <taxon>Pseudomonadati</taxon>
        <taxon>Pseudomonadota</taxon>
        <taxon>Gammaproteobacteria</taxon>
        <taxon>Alteromonadales</taxon>
        <taxon>Idiomarinaceae</taxon>
        <taxon>Idiomarina</taxon>
    </lineage>
</organism>
<evidence type="ECO:0000313" key="7">
    <source>
        <dbReference type="EMBL" id="HAR55273.1"/>
    </source>
</evidence>
<dbReference type="PANTHER" id="PTHR43605">
    <property type="entry name" value="ACYL-COENZYME A SYNTHETASE"/>
    <property type="match status" value="1"/>
</dbReference>
<dbReference type="AlphaFoldDB" id="A0A348WL61"/>
<keyword evidence="4" id="KW-0067">ATP-binding</keyword>
<proteinExistence type="inferred from homology"/>
<evidence type="ECO:0000256" key="3">
    <source>
        <dbReference type="ARBA" id="ARBA00022741"/>
    </source>
</evidence>
<dbReference type="Proteomes" id="UP000262878">
    <property type="component" value="Unassembled WGS sequence"/>
</dbReference>
<evidence type="ECO:0000256" key="4">
    <source>
        <dbReference type="ARBA" id="ARBA00022840"/>
    </source>
</evidence>
<protein>
    <submittedName>
        <fullName evidence="7">AMP-binding protein</fullName>
    </submittedName>
</protein>
<dbReference type="GO" id="GO:0006633">
    <property type="term" value="P:fatty acid biosynthetic process"/>
    <property type="evidence" value="ECO:0007669"/>
    <property type="project" value="TreeGrafter"/>
</dbReference>
<dbReference type="InterPro" id="IPR025110">
    <property type="entry name" value="AMP-bd_C"/>
</dbReference>
<dbReference type="GO" id="GO:0005524">
    <property type="term" value="F:ATP binding"/>
    <property type="evidence" value="ECO:0007669"/>
    <property type="project" value="UniProtKB-KW"/>
</dbReference>
<comment type="caution">
    <text evidence="7">The sequence shown here is derived from an EMBL/GenBank/DDBJ whole genome shotgun (WGS) entry which is preliminary data.</text>
</comment>
<comment type="similarity">
    <text evidence="1">Belongs to the ATP-dependent AMP-binding enzyme family.</text>
</comment>
<dbReference type="SUPFAM" id="SSF56801">
    <property type="entry name" value="Acetyl-CoA synthetase-like"/>
    <property type="match status" value="1"/>
</dbReference>
<evidence type="ECO:0000259" key="5">
    <source>
        <dbReference type="Pfam" id="PF00501"/>
    </source>
</evidence>
<feature type="domain" description="AMP-dependent synthetase/ligase" evidence="5">
    <location>
        <begin position="43"/>
        <end position="396"/>
    </location>
</feature>
<dbReference type="GO" id="GO:0006637">
    <property type="term" value="P:acyl-CoA metabolic process"/>
    <property type="evidence" value="ECO:0007669"/>
    <property type="project" value="TreeGrafter"/>
</dbReference>
<sequence length="554" mass="61020">MTMQNYQQYYDNFSPADIEALMLGSLNDGFNICEECVDKWAADPSLVALRHEGADGSSTQLTFKQLQEKSSQFANYLASRGIGKGDRVAALLPRTPELMVVIMGTLRAGAMYQPLFTAFGSGAIEYRVQQASTQLLITDPNNRSKLDEVNGCPPVLLVNKANADAKYASDLDFAEQVNAMATVFTPVRVGKDEPFLQMFTSGTVGKSKGVAVPTRAVLSFYVYMKFAIGLEPDDNFWNVADPGWAYGLYYAVVGPLLLGNTTHFCEAGFTPETTYAMITKYNITNFAAAPTAYRMLMANDHILGADDKFNVRVASSAGEPLNPEVVGWIERRLGCPVMDHYGQTETGMTACNHHNLAQSVVRIGSMGFSMPGYKVVALDNDYNEIPANEGGQLAVDVENSPLFFFQGYTWNEKNPFYGKYYLTGDVVTSHGDGSFTFTGRDDDIITTAGYRVGPADVESTLLEHESVAESAVIGKPDPKRGSIIKAYVVVKQGYTPNEELKETLQELVRRRLSTHAFPREIDFMDELPKTPSGKIQRFILRQQARDEADSVTTN</sequence>